<protein>
    <submittedName>
        <fullName evidence="1">Major Facilitator Superfamily (MFS)</fullName>
    </submittedName>
</protein>
<comment type="caution">
    <text evidence="1">The sequence shown here is derived from an EMBL/GenBank/DDBJ whole genome shotgun (WGS) entry which is preliminary data.</text>
</comment>
<dbReference type="AlphaFoldDB" id="A0A0W8DRD6"/>
<evidence type="ECO:0000313" key="1">
    <source>
        <dbReference type="EMBL" id="KUF98916.1"/>
    </source>
</evidence>
<reference evidence="1 2" key="1">
    <citation type="submission" date="2015-11" db="EMBL/GenBank/DDBJ databases">
        <title>Genomes and virulence difference between two physiological races of Phytophthora nicotianae.</title>
        <authorList>
            <person name="Liu H."/>
            <person name="Ma X."/>
            <person name="Yu H."/>
            <person name="Fang D."/>
            <person name="Li Y."/>
            <person name="Wang X."/>
            <person name="Wang W."/>
            <person name="Dong Y."/>
            <person name="Xiao B."/>
        </authorList>
    </citation>
    <scope>NUCLEOTIDE SEQUENCE [LARGE SCALE GENOMIC DNA]</scope>
    <source>
        <strain evidence="2">race 1</strain>
    </source>
</reference>
<organism evidence="1 2">
    <name type="scientific">Phytophthora nicotianae</name>
    <name type="common">Potato buckeye rot agent</name>
    <name type="synonym">Phytophthora parasitica</name>
    <dbReference type="NCBI Taxonomy" id="4792"/>
    <lineage>
        <taxon>Eukaryota</taxon>
        <taxon>Sar</taxon>
        <taxon>Stramenopiles</taxon>
        <taxon>Oomycota</taxon>
        <taxon>Peronosporomycetes</taxon>
        <taxon>Peronosporales</taxon>
        <taxon>Peronosporaceae</taxon>
        <taxon>Phytophthora</taxon>
    </lineage>
</organism>
<sequence length="198" mass="22578">MEQRRREAAKDLLKHSLFGFQAHDAVVSERLGELKDLLLATCGEKDQIALLSENIREIEEQLKNRSERFLLESLRCFEQDMELLLDVGSGDDAEEIEEDSDDDLDMEELTTKGKAVEAWQQGRDAQHVFTEGEVVEVLARDWRGINKPGGVARVRSVEVVQKTNGGKDVFYDVVHIVGAFKEKRLPAKFVRRYKSSDE</sequence>
<dbReference type="Proteomes" id="UP000054636">
    <property type="component" value="Unassembled WGS sequence"/>
</dbReference>
<accession>A0A0W8DRD6</accession>
<name>A0A0W8DRD6_PHYNI</name>
<dbReference type="EMBL" id="LNFP01000049">
    <property type="protein sequence ID" value="KUF98916.1"/>
    <property type="molecule type" value="Genomic_DNA"/>
</dbReference>
<evidence type="ECO:0000313" key="2">
    <source>
        <dbReference type="Proteomes" id="UP000054636"/>
    </source>
</evidence>
<proteinExistence type="predicted"/>
<gene>
    <name evidence="1" type="ORF">AM588_10008120</name>
</gene>